<gene>
    <name evidence="1" type="ORF">NEMBOFW57_009435</name>
</gene>
<reference evidence="1" key="1">
    <citation type="submission" date="2023-02" db="EMBL/GenBank/DDBJ databases">
        <authorList>
            <person name="Palmer J.M."/>
        </authorList>
    </citation>
    <scope>NUCLEOTIDE SEQUENCE</scope>
    <source>
        <strain evidence="1">FW57</strain>
    </source>
</reference>
<evidence type="ECO:0000313" key="2">
    <source>
        <dbReference type="Proteomes" id="UP001197093"/>
    </source>
</evidence>
<dbReference type="Proteomes" id="UP001197093">
    <property type="component" value="Unassembled WGS sequence"/>
</dbReference>
<keyword evidence="2" id="KW-1185">Reference proteome</keyword>
<evidence type="ECO:0000313" key="1">
    <source>
        <dbReference type="EMBL" id="KAG7284820.1"/>
    </source>
</evidence>
<dbReference type="AlphaFoldDB" id="A0AAD4HVY7"/>
<proteinExistence type="predicted"/>
<dbReference type="EMBL" id="JAHCVI010000005">
    <property type="protein sequence ID" value="KAG7284820.1"/>
    <property type="molecule type" value="Genomic_DNA"/>
</dbReference>
<organism evidence="1 2">
    <name type="scientific">Staphylotrichum longicolle</name>
    <dbReference type="NCBI Taxonomy" id="669026"/>
    <lineage>
        <taxon>Eukaryota</taxon>
        <taxon>Fungi</taxon>
        <taxon>Dikarya</taxon>
        <taxon>Ascomycota</taxon>
        <taxon>Pezizomycotina</taxon>
        <taxon>Sordariomycetes</taxon>
        <taxon>Sordariomycetidae</taxon>
        <taxon>Sordariales</taxon>
        <taxon>Chaetomiaceae</taxon>
        <taxon>Staphylotrichum</taxon>
    </lineage>
</organism>
<accession>A0AAD4HVY7</accession>
<name>A0AAD4HVY7_9PEZI</name>
<comment type="caution">
    <text evidence="1">The sequence shown here is derived from an EMBL/GenBank/DDBJ whole genome shotgun (WGS) entry which is preliminary data.</text>
</comment>
<sequence length="665" mass="76389">MQLCYVKLPPPRERPDHRSLPKELWNPEDALGRHVFSEPLTSDTTLLQLTEKVEQEFAIPKKYQGHFTIFPYDQDHETGQWPPRNNRPLSWSMTLAEVHQFGLDVLSLGDNAPTAGITKPDDAPVLHLVLETKSAALMRIVGPQFLEEQIGEPNRHHVDYWNSLDSFWHYSSRRRVFYSSLLESNLWVWRGAHYAGAYLARQREKGLFGPYDDELRTSVQRVEEIRERQRQDGLSEKAYWDLRGELGNLLPRIRLMERAKANGCDELQEISVYVTEWEDWITNRDFQNFAIRLLDPDDVEPKVAAVIRQARQVVDGWISSEDRQQFHASMKEEYYAARPWLTDQDRANAEHTRLDQLKCAEWLPEPVIWGAGNTSTDDPTISSPQIQAHSIRRLDGTLLPDPSISTFTISSGSLLWGQMVPLYSTMLHSDFTQNADSIPPELEGGTIRQHRFSYRSAARNGQWKVRPYSEKSRIGRFLPDPDGPEFLAGWILRHEDVDPRTVLQRVRGLDGTGPGAVSNKNRHTDKVGPLLFVPREYPYELDLTPSQDILYVGRYDWSHHSLRDLLPAFQQWAEPAVGPVPDTRDAYGDLIDCSVRKGGYMIAIDEARFGLDFAAAYKRDCDRGMAQDPREANRASTPIEKMFRKDGRNFGTFLSMMYSGEDYGE</sequence>
<protein>
    <submittedName>
        <fullName evidence="1">Uncharacterized protein</fullName>
    </submittedName>
</protein>